<name>A0A9W6XE04_9STRA</name>
<evidence type="ECO:0000313" key="2">
    <source>
        <dbReference type="EMBL" id="GMF36665.1"/>
    </source>
</evidence>
<organism evidence="2 3">
    <name type="scientific">Phytophthora fragariaefolia</name>
    <dbReference type="NCBI Taxonomy" id="1490495"/>
    <lineage>
        <taxon>Eukaryota</taxon>
        <taxon>Sar</taxon>
        <taxon>Stramenopiles</taxon>
        <taxon>Oomycota</taxon>
        <taxon>Peronosporomycetes</taxon>
        <taxon>Peronosporales</taxon>
        <taxon>Peronosporaceae</taxon>
        <taxon>Phytophthora</taxon>
    </lineage>
</organism>
<proteinExistence type="predicted"/>
<evidence type="ECO:0000313" key="3">
    <source>
        <dbReference type="Proteomes" id="UP001165121"/>
    </source>
</evidence>
<reference evidence="2" key="1">
    <citation type="submission" date="2023-04" db="EMBL/GenBank/DDBJ databases">
        <title>Phytophthora fragariaefolia NBRC 109709.</title>
        <authorList>
            <person name="Ichikawa N."/>
            <person name="Sato H."/>
            <person name="Tonouchi N."/>
        </authorList>
    </citation>
    <scope>NUCLEOTIDE SEQUENCE</scope>
    <source>
        <strain evidence="2">NBRC 109709</strain>
    </source>
</reference>
<sequence length="73" mass="7675">MHRQPLRSIELGGVEGQLLRVGASGPPANSAAQYAQANAPPVKLPAPRRTTLASIASRALKTWSLADRRCATA</sequence>
<comment type="caution">
    <text evidence="2">The sequence shown here is derived from an EMBL/GenBank/DDBJ whole genome shotgun (WGS) entry which is preliminary data.</text>
</comment>
<accession>A0A9W6XE04</accession>
<dbReference type="AlphaFoldDB" id="A0A9W6XE04"/>
<gene>
    <name evidence="2" type="ORF">Pfra01_001005400</name>
</gene>
<keyword evidence="3" id="KW-1185">Reference proteome</keyword>
<protein>
    <submittedName>
        <fullName evidence="2">Unnamed protein product</fullName>
    </submittedName>
</protein>
<feature type="region of interest" description="Disordered" evidence="1">
    <location>
        <begin position="22"/>
        <end position="45"/>
    </location>
</feature>
<dbReference type="EMBL" id="BSXT01000955">
    <property type="protein sequence ID" value="GMF36665.1"/>
    <property type="molecule type" value="Genomic_DNA"/>
</dbReference>
<feature type="compositionally biased region" description="Low complexity" evidence="1">
    <location>
        <begin position="26"/>
        <end position="41"/>
    </location>
</feature>
<dbReference type="Proteomes" id="UP001165121">
    <property type="component" value="Unassembled WGS sequence"/>
</dbReference>
<evidence type="ECO:0000256" key="1">
    <source>
        <dbReference type="SAM" id="MobiDB-lite"/>
    </source>
</evidence>